<dbReference type="InterPro" id="IPR004360">
    <property type="entry name" value="Glyas_Fos-R_dOase_dom"/>
</dbReference>
<gene>
    <name evidence="2" type="ORF">GCM10011575_01240</name>
</gene>
<dbReference type="Gene3D" id="3.30.720.110">
    <property type="match status" value="1"/>
</dbReference>
<dbReference type="EMBL" id="BMMZ01000001">
    <property type="protein sequence ID" value="GGL47193.1"/>
    <property type="molecule type" value="Genomic_DNA"/>
</dbReference>
<dbReference type="Pfam" id="PF00903">
    <property type="entry name" value="Glyoxalase"/>
    <property type="match status" value="1"/>
</dbReference>
<dbReference type="AlphaFoldDB" id="A0A917VZ47"/>
<dbReference type="InterPro" id="IPR029068">
    <property type="entry name" value="Glyas_Bleomycin-R_OHBP_Dase"/>
</dbReference>
<sequence length="140" mass="15470">MTIFSKTSDRPGAKMVIMSDEQFLSVTPYLRYPDGDAAVEWLIRVLGFGPARVSRDGDGHWYEGDIAVGSARIAIGGGLTRPRSGYLIIGVPDADAVYRRIRDAGVEVDEPQDKPYGPRTVSVTDPWGTTWDFWQGEADY</sequence>
<evidence type="ECO:0000259" key="1">
    <source>
        <dbReference type="PROSITE" id="PS51819"/>
    </source>
</evidence>
<dbReference type="RefSeq" id="WP_188893242.1">
    <property type="nucleotide sequence ID" value="NZ_BMMZ01000001.1"/>
</dbReference>
<dbReference type="Proteomes" id="UP000613840">
    <property type="component" value="Unassembled WGS sequence"/>
</dbReference>
<reference evidence="2" key="2">
    <citation type="submission" date="2020-09" db="EMBL/GenBank/DDBJ databases">
        <authorList>
            <person name="Sun Q."/>
            <person name="Zhou Y."/>
        </authorList>
    </citation>
    <scope>NUCLEOTIDE SEQUENCE</scope>
    <source>
        <strain evidence="2">CGMCC 4.7306</strain>
    </source>
</reference>
<protein>
    <recommendedName>
        <fullName evidence="1">VOC domain-containing protein</fullName>
    </recommendedName>
</protein>
<feature type="domain" description="VOC" evidence="1">
    <location>
        <begin position="22"/>
        <end position="136"/>
    </location>
</feature>
<keyword evidence="3" id="KW-1185">Reference proteome</keyword>
<dbReference type="InterPro" id="IPR037523">
    <property type="entry name" value="VOC_core"/>
</dbReference>
<dbReference type="Gene3D" id="3.30.720.120">
    <property type="match status" value="1"/>
</dbReference>
<organism evidence="2 3">
    <name type="scientific">Microlunatus endophyticus</name>
    <dbReference type="NCBI Taxonomy" id="1716077"/>
    <lineage>
        <taxon>Bacteria</taxon>
        <taxon>Bacillati</taxon>
        <taxon>Actinomycetota</taxon>
        <taxon>Actinomycetes</taxon>
        <taxon>Propionibacteriales</taxon>
        <taxon>Propionibacteriaceae</taxon>
        <taxon>Microlunatus</taxon>
    </lineage>
</organism>
<dbReference type="PROSITE" id="PS51819">
    <property type="entry name" value="VOC"/>
    <property type="match status" value="1"/>
</dbReference>
<name>A0A917VZ47_9ACTN</name>
<evidence type="ECO:0000313" key="2">
    <source>
        <dbReference type="EMBL" id="GGL47193.1"/>
    </source>
</evidence>
<accession>A0A917VZ47</accession>
<evidence type="ECO:0000313" key="3">
    <source>
        <dbReference type="Proteomes" id="UP000613840"/>
    </source>
</evidence>
<reference evidence="2" key="1">
    <citation type="journal article" date="2014" name="Int. J. Syst. Evol. Microbiol.">
        <title>Complete genome sequence of Corynebacterium casei LMG S-19264T (=DSM 44701T), isolated from a smear-ripened cheese.</title>
        <authorList>
            <consortium name="US DOE Joint Genome Institute (JGI-PGF)"/>
            <person name="Walter F."/>
            <person name="Albersmeier A."/>
            <person name="Kalinowski J."/>
            <person name="Ruckert C."/>
        </authorList>
    </citation>
    <scope>NUCLEOTIDE SEQUENCE</scope>
    <source>
        <strain evidence="2">CGMCC 4.7306</strain>
    </source>
</reference>
<comment type="caution">
    <text evidence="2">The sequence shown here is derived from an EMBL/GenBank/DDBJ whole genome shotgun (WGS) entry which is preliminary data.</text>
</comment>
<dbReference type="SUPFAM" id="SSF54593">
    <property type="entry name" value="Glyoxalase/Bleomycin resistance protein/Dihydroxybiphenyl dioxygenase"/>
    <property type="match status" value="1"/>
</dbReference>
<proteinExistence type="predicted"/>